<proteinExistence type="predicted"/>
<keyword evidence="1" id="KW-0479">Metal-binding</keyword>
<sequence>MKMHTNMLQDLMKKEHECHGGEGFIHVFRAFSRQGSPVQVDFIDFVIIPTGATIGRHRHGDNREWYVIINGHCEMLFGNQRVPVKPWDVLVNPPSGEHALYNNSGQDVTLVVFQVSKDGDSEH</sequence>
<dbReference type="EMBL" id="JAQNDM010000002">
    <property type="protein sequence ID" value="MDC0713194.1"/>
    <property type="molecule type" value="Genomic_DNA"/>
</dbReference>
<reference evidence="3 4" key="1">
    <citation type="submission" date="2022-11" db="EMBL/GenBank/DDBJ databases">
        <title>Minimal conservation of predation-associated metabolite biosynthetic gene clusters underscores biosynthetic potential of Myxococcota including descriptions for ten novel species: Archangium lansinium sp. nov., Myxococcus landrumus sp. nov., Nannocystis bai.</title>
        <authorList>
            <person name="Ahearne A."/>
            <person name="Stevens C."/>
            <person name="Dowd S."/>
        </authorList>
    </citation>
    <scope>NUCLEOTIDE SEQUENCE [LARGE SCALE GENOMIC DNA]</scope>
    <source>
        <strain evidence="3 4">NCWAL01</strain>
    </source>
</reference>
<dbReference type="PANTHER" id="PTHR35848">
    <property type="entry name" value="OXALATE-BINDING PROTEIN"/>
    <property type="match status" value="1"/>
</dbReference>
<comment type="caution">
    <text evidence="3">The sequence shown here is derived from an EMBL/GenBank/DDBJ whole genome shotgun (WGS) entry which is preliminary data.</text>
</comment>
<evidence type="ECO:0000259" key="2">
    <source>
        <dbReference type="Pfam" id="PF07883"/>
    </source>
</evidence>
<dbReference type="SUPFAM" id="SSF51182">
    <property type="entry name" value="RmlC-like cupins"/>
    <property type="match status" value="1"/>
</dbReference>
<gene>
    <name evidence="3" type="ORF">POL68_32330</name>
</gene>
<dbReference type="InterPro" id="IPR014710">
    <property type="entry name" value="RmlC-like_jellyroll"/>
</dbReference>
<feature type="domain" description="Cupin type-2" evidence="2">
    <location>
        <begin position="45"/>
        <end position="112"/>
    </location>
</feature>
<dbReference type="RefSeq" id="WP_272143399.1">
    <property type="nucleotide sequence ID" value="NZ_JAQNDM010000002.1"/>
</dbReference>
<organism evidence="3 4">
    <name type="scientific">Stigmatella ashevillensis</name>
    <dbReference type="NCBI Taxonomy" id="2995309"/>
    <lineage>
        <taxon>Bacteria</taxon>
        <taxon>Pseudomonadati</taxon>
        <taxon>Myxococcota</taxon>
        <taxon>Myxococcia</taxon>
        <taxon>Myxococcales</taxon>
        <taxon>Cystobacterineae</taxon>
        <taxon>Archangiaceae</taxon>
        <taxon>Stigmatella</taxon>
    </lineage>
</organism>
<protein>
    <submittedName>
        <fullName evidence="3">Cupin domain-containing protein</fullName>
    </submittedName>
</protein>
<evidence type="ECO:0000256" key="1">
    <source>
        <dbReference type="ARBA" id="ARBA00022723"/>
    </source>
</evidence>
<dbReference type="InterPro" id="IPR051610">
    <property type="entry name" value="GPI/OXD"/>
</dbReference>
<dbReference type="InterPro" id="IPR013096">
    <property type="entry name" value="Cupin_2"/>
</dbReference>
<name>A0ABT5DHZ4_9BACT</name>
<dbReference type="PANTHER" id="PTHR35848:SF6">
    <property type="entry name" value="CUPIN TYPE-2 DOMAIN-CONTAINING PROTEIN"/>
    <property type="match status" value="1"/>
</dbReference>
<evidence type="ECO:0000313" key="3">
    <source>
        <dbReference type="EMBL" id="MDC0713194.1"/>
    </source>
</evidence>
<evidence type="ECO:0000313" key="4">
    <source>
        <dbReference type="Proteomes" id="UP001221838"/>
    </source>
</evidence>
<dbReference type="Pfam" id="PF07883">
    <property type="entry name" value="Cupin_2"/>
    <property type="match status" value="1"/>
</dbReference>
<dbReference type="Proteomes" id="UP001221838">
    <property type="component" value="Unassembled WGS sequence"/>
</dbReference>
<dbReference type="InterPro" id="IPR011051">
    <property type="entry name" value="RmlC_Cupin_sf"/>
</dbReference>
<keyword evidence="4" id="KW-1185">Reference proteome</keyword>
<accession>A0ABT5DHZ4</accession>
<dbReference type="Gene3D" id="2.60.120.10">
    <property type="entry name" value="Jelly Rolls"/>
    <property type="match status" value="1"/>
</dbReference>